<dbReference type="GO" id="GO:0070041">
    <property type="term" value="F:rRNA (uridine-C5-)-methyltransferase activity"/>
    <property type="evidence" value="ECO:0007669"/>
    <property type="project" value="TreeGrafter"/>
</dbReference>
<comment type="caution">
    <text evidence="4">Lacks conserved residue(s) required for the propagation of feature annotation.</text>
</comment>
<dbReference type="InterPro" id="IPR002792">
    <property type="entry name" value="TRAM_dom"/>
</dbReference>
<protein>
    <submittedName>
        <fullName evidence="7">Class I SAM-dependent RNA methyltransferase</fullName>
    </submittedName>
</protein>
<feature type="binding site" evidence="4">
    <location>
        <position position="264"/>
    </location>
    <ligand>
        <name>S-adenosyl-L-methionine</name>
        <dbReference type="ChEBI" id="CHEBI:59789"/>
    </ligand>
</feature>
<dbReference type="Pfam" id="PF01938">
    <property type="entry name" value="TRAM"/>
    <property type="match status" value="1"/>
</dbReference>
<dbReference type="PANTHER" id="PTHR11061">
    <property type="entry name" value="RNA M5U METHYLTRANSFERASE"/>
    <property type="match status" value="1"/>
</dbReference>
<feature type="domain" description="TRAM" evidence="6">
    <location>
        <begin position="4"/>
        <end position="63"/>
    </location>
</feature>
<comment type="caution">
    <text evidence="7">The sequence shown here is derived from an EMBL/GenBank/DDBJ whole genome shotgun (WGS) entry which is preliminary data.</text>
</comment>
<feature type="active site" description="Nucleophile" evidence="4">
    <location>
        <position position="350"/>
    </location>
</feature>
<keyword evidence="8" id="KW-1185">Reference proteome</keyword>
<evidence type="ECO:0000256" key="3">
    <source>
        <dbReference type="ARBA" id="ARBA00022691"/>
    </source>
</evidence>
<keyword evidence="2 4" id="KW-0808">Transferase</keyword>
<evidence type="ECO:0000256" key="2">
    <source>
        <dbReference type="ARBA" id="ARBA00022679"/>
    </source>
</evidence>
<dbReference type="InterPro" id="IPR029063">
    <property type="entry name" value="SAM-dependent_MTases_sf"/>
</dbReference>
<dbReference type="PANTHER" id="PTHR11061:SF30">
    <property type="entry name" value="TRNA (URACIL(54)-C(5))-METHYLTRANSFERASE"/>
    <property type="match status" value="1"/>
</dbReference>
<gene>
    <name evidence="7" type="ORF">DF222_09545</name>
</gene>
<evidence type="ECO:0000313" key="8">
    <source>
        <dbReference type="Proteomes" id="UP000244989"/>
    </source>
</evidence>
<dbReference type="Gene3D" id="2.40.50.1070">
    <property type="match status" value="1"/>
</dbReference>
<dbReference type="PROSITE" id="PS51687">
    <property type="entry name" value="SAM_MT_RNA_M5U"/>
    <property type="match status" value="1"/>
</dbReference>
<dbReference type="InterPro" id="IPR030390">
    <property type="entry name" value="MeTrfase_TrmA_AS"/>
</dbReference>
<accession>A0A2U1T4Z8</accession>
<evidence type="ECO:0000259" key="6">
    <source>
        <dbReference type="PROSITE" id="PS50926"/>
    </source>
</evidence>
<dbReference type="Gene3D" id="3.40.50.150">
    <property type="entry name" value="Vaccinia Virus protein VP39"/>
    <property type="match status" value="1"/>
</dbReference>
<dbReference type="InterPro" id="IPR012340">
    <property type="entry name" value="NA-bd_OB-fold"/>
</dbReference>
<dbReference type="Gene3D" id="2.40.50.140">
    <property type="entry name" value="Nucleic acid-binding proteins"/>
    <property type="match status" value="1"/>
</dbReference>
<reference evidence="8" key="1">
    <citation type="submission" date="2018-04" db="EMBL/GenBank/DDBJ databases">
        <authorList>
            <person name="Liu S."/>
            <person name="Wang Z."/>
            <person name="Li J."/>
        </authorList>
    </citation>
    <scope>NUCLEOTIDE SEQUENCE [LARGE SCALE GENOMIC DNA]</scope>
    <source>
        <strain evidence="8">2189</strain>
    </source>
</reference>
<dbReference type="Pfam" id="PF05958">
    <property type="entry name" value="tRNA_U5-meth_tr"/>
    <property type="match status" value="1"/>
</dbReference>
<dbReference type="SUPFAM" id="SSF53335">
    <property type="entry name" value="S-adenosyl-L-methionine-dependent methyltransferases"/>
    <property type="match status" value="1"/>
</dbReference>
<keyword evidence="1 4" id="KW-0489">Methyltransferase</keyword>
<name>A0A2U1T4Z8_9CORY</name>
<dbReference type="InterPro" id="IPR010280">
    <property type="entry name" value="U5_MeTrfase_fam"/>
</dbReference>
<dbReference type="KEGG" id="cyz:C3B44_04870"/>
<evidence type="ECO:0000256" key="1">
    <source>
        <dbReference type="ARBA" id="ARBA00022603"/>
    </source>
</evidence>
<dbReference type="PROSITE" id="PS50926">
    <property type="entry name" value="TRAM"/>
    <property type="match status" value="1"/>
</dbReference>
<evidence type="ECO:0000313" key="7">
    <source>
        <dbReference type="EMBL" id="PWC01062.1"/>
    </source>
</evidence>
<dbReference type="OrthoDB" id="9804590at2"/>
<comment type="similarity">
    <text evidence="4">Belongs to the class I-like SAM-binding methyltransferase superfamily. RNA M5U methyltransferase family.</text>
</comment>
<dbReference type="AlphaFoldDB" id="A0A2U1T4Z8"/>
<feature type="active site" evidence="5">
    <location>
        <position position="350"/>
    </location>
</feature>
<organism evidence="7 8">
    <name type="scientific">Corynebacterium yudongzhengii</name>
    <dbReference type="NCBI Taxonomy" id="2080740"/>
    <lineage>
        <taxon>Bacteria</taxon>
        <taxon>Bacillati</taxon>
        <taxon>Actinomycetota</taxon>
        <taxon>Actinomycetes</taxon>
        <taxon>Mycobacteriales</taxon>
        <taxon>Corynebacteriaceae</taxon>
        <taxon>Corynebacterium</taxon>
    </lineage>
</organism>
<dbReference type="Proteomes" id="UP000244989">
    <property type="component" value="Unassembled WGS sequence"/>
</dbReference>
<dbReference type="PROSITE" id="PS01230">
    <property type="entry name" value="TRMA_1"/>
    <property type="match status" value="1"/>
</dbReference>
<feature type="binding site" evidence="4">
    <location>
        <position position="235"/>
    </location>
    <ligand>
        <name>S-adenosyl-L-methionine</name>
        <dbReference type="ChEBI" id="CHEBI:59789"/>
    </ligand>
</feature>
<dbReference type="SUPFAM" id="SSF50249">
    <property type="entry name" value="Nucleic acid-binding proteins"/>
    <property type="match status" value="1"/>
</dbReference>
<dbReference type="GO" id="GO:0070475">
    <property type="term" value="P:rRNA base methylation"/>
    <property type="evidence" value="ECO:0007669"/>
    <property type="project" value="TreeGrafter"/>
</dbReference>
<proteinExistence type="inferred from homology"/>
<evidence type="ECO:0000256" key="5">
    <source>
        <dbReference type="PROSITE-ProRule" id="PRU10015"/>
    </source>
</evidence>
<keyword evidence="3 4" id="KW-0949">S-adenosyl-L-methionine</keyword>
<evidence type="ECO:0000256" key="4">
    <source>
        <dbReference type="PROSITE-ProRule" id="PRU01024"/>
    </source>
</evidence>
<feature type="binding site" evidence="4">
    <location>
        <position position="323"/>
    </location>
    <ligand>
        <name>S-adenosyl-L-methionine</name>
        <dbReference type="ChEBI" id="CHEBI:59789"/>
    </ligand>
</feature>
<dbReference type="EMBL" id="QEEZ01000020">
    <property type="protein sequence ID" value="PWC01062.1"/>
    <property type="molecule type" value="Genomic_DNA"/>
</dbReference>
<sequence>MELRHMSTESQIFTVTRMAHGGEGIATAEDGRVVFVAGAYPGDQVRAELTKVKKRFARARTLEVLEAGRYRGEQTCPTAAHGAGCCDFGDVVPELEAELKAEVLTGQLSRLRGIEIPELSVRALKPHRGWRTRVRLGTDAKGRVGMRRRGSREVITEQRCTQPVPELLDGLAPATGGAEVVAVWDSEGQRHVVETRSAARGRRTEKIIRVLEGPGEVTERVGEHTFVFPPTAFWQAHAAAPEAYSGLVTEWLSDVEADVAWDLYGGVGLFVPAIAQATGEDTRIISVDYSEAADIEQPGVERVNARVEEAVAKLPDPEVVVLDPPRTGAGNDVITRVAHTAPQRVIHIGCDPATFVRDIRSWWESGYRIQRLELIDAFPGTHHFEVIAQLGR</sequence>